<dbReference type="OrthoDB" id="166201at2759"/>
<sequence>MQRETHQMEICPQKSDVKSPNSASGMKKTCKTALEINTENANDTVLIAAISENRSRELGIAMIDLSSPHELLLWNIIDSAHYVESISLLEALQPKEILVVETLQKQRVNGEIANRLANTMCKIIPLARKYFDQTKGGEDLKRVMTHCSDLNITRDYVLMAAVACLFRYIEFVQGVYLAERSIKVWNTKSHMQRLILE</sequence>
<accession>A0A024FZE3</accession>
<reference evidence="3 4" key="1">
    <citation type="submission" date="2012-05" db="EMBL/GenBank/DDBJ databases">
        <title>Recombination and specialization in a pathogen metapopulation.</title>
        <authorList>
            <person name="Gardiner A."/>
            <person name="Kemen E."/>
            <person name="Schultz-Larsen T."/>
            <person name="MacLean D."/>
            <person name="Van Oosterhout C."/>
            <person name="Jones J.D.G."/>
        </authorList>
    </citation>
    <scope>NUCLEOTIDE SEQUENCE [LARGE SCALE GENOMIC DNA]</scope>
    <source>
        <strain evidence="3 4">Ac Nc2</strain>
    </source>
</reference>
<dbReference type="Pfam" id="PF05188">
    <property type="entry name" value="MutS_II"/>
    <property type="match status" value="1"/>
</dbReference>
<feature type="domain" description="DNA mismatch repair protein MutS connector" evidence="2">
    <location>
        <begin position="46"/>
        <end position="173"/>
    </location>
</feature>
<evidence type="ECO:0000313" key="3">
    <source>
        <dbReference type="EMBL" id="CCI39693.1"/>
    </source>
</evidence>
<protein>
    <recommendedName>
        <fullName evidence="2">DNA mismatch repair protein MutS connector domain-containing protein</fullName>
    </recommendedName>
</protein>
<organism evidence="3 4">
    <name type="scientific">Albugo candida</name>
    <dbReference type="NCBI Taxonomy" id="65357"/>
    <lineage>
        <taxon>Eukaryota</taxon>
        <taxon>Sar</taxon>
        <taxon>Stramenopiles</taxon>
        <taxon>Oomycota</taxon>
        <taxon>Peronosporomycetes</taxon>
        <taxon>Albuginales</taxon>
        <taxon>Albuginaceae</taxon>
        <taxon>Albugo</taxon>
    </lineage>
</organism>
<dbReference type="InterPro" id="IPR036678">
    <property type="entry name" value="MutS_con_dom_sf"/>
</dbReference>
<dbReference type="STRING" id="65357.A0A024FZE3"/>
<dbReference type="InterPro" id="IPR007860">
    <property type="entry name" value="DNA_mmatch_repair_MutS_con_dom"/>
</dbReference>
<dbReference type="EMBL" id="CAIX01000003">
    <property type="protein sequence ID" value="CCI39693.1"/>
    <property type="molecule type" value="Genomic_DNA"/>
</dbReference>
<feature type="region of interest" description="Disordered" evidence="1">
    <location>
        <begin position="1"/>
        <end position="24"/>
    </location>
</feature>
<dbReference type="Gene3D" id="3.30.420.110">
    <property type="entry name" value="MutS, connector domain"/>
    <property type="match status" value="1"/>
</dbReference>
<dbReference type="Proteomes" id="UP000053237">
    <property type="component" value="Unassembled WGS sequence"/>
</dbReference>
<dbReference type="SUPFAM" id="SSF53150">
    <property type="entry name" value="DNA repair protein MutS, domain II"/>
    <property type="match status" value="1"/>
</dbReference>
<dbReference type="GO" id="GO:0006298">
    <property type="term" value="P:mismatch repair"/>
    <property type="evidence" value="ECO:0007669"/>
    <property type="project" value="InterPro"/>
</dbReference>
<gene>
    <name evidence="3" type="ORF">BN9_004760</name>
</gene>
<proteinExistence type="predicted"/>
<dbReference type="GO" id="GO:0005524">
    <property type="term" value="F:ATP binding"/>
    <property type="evidence" value="ECO:0007669"/>
    <property type="project" value="InterPro"/>
</dbReference>
<keyword evidence="4" id="KW-1185">Reference proteome</keyword>
<dbReference type="GO" id="GO:0030983">
    <property type="term" value="F:mismatched DNA binding"/>
    <property type="evidence" value="ECO:0007669"/>
    <property type="project" value="InterPro"/>
</dbReference>
<dbReference type="AlphaFoldDB" id="A0A024FZE3"/>
<comment type="caution">
    <text evidence="3">The sequence shown here is derived from an EMBL/GenBank/DDBJ whole genome shotgun (WGS) entry which is preliminary data.</text>
</comment>
<evidence type="ECO:0000256" key="1">
    <source>
        <dbReference type="SAM" id="MobiDB-lite"/>
    </source>
</evidence>
<dbReference type="InParanoid" id="A0A024FZE3"/>
<name>A0A024FZE3_9STRA</name>
<evidence type="ECO:0000313" key="4">
    <source>
        <dbReference type="Proteomes" id="UP000053237"/>
    </source>
</evidence>
<evidence type="ECO:0000259" key="2">
    <source>
        <dbReference type="Pfam" id="PF05188"/>
    </source>
</evidence>